<keyword evidence="6 11" id="KW-0808">Transferase</keyword>
<dbReference type="InterPro" id="IPR000794">
    <property type="entry name" value="Beta-ketoacyl_synthase"/>
</dbReference>
<protein>
    <recommendedName>
        <fullName evidence="4 11">3-oxoacyl-[acyl-carrier-protein] synthase 2</fullName>
        <ecNumber evidence="3 11">2.3.1.179</ecNumber>
    </recommendedName>
</protein>
<comment type="similarity">
    <text evidence="2 11 13">Belongs to the thiolase-like superfamily. Beta-ketoacyl-ACP synthases family.</text>
</comment>
<evidence type="ECO:0000256" key="2">
    <source>
        <dbReference type="ARBA" id="ARBA00008467"/>
    </source>
</evidence>
<dbReference type="UniPathway" id="UPA00094"/>
<dbReference type="RefSeq" id="WP_148596762.1">
    <property type="nucleotide sequence ID" value="NZ_CP042997.1"/>
</dbReference>
<evidence type="ECO:0000313" key="16">
    <source>
        <dbReference type="Proteomes" id="UP000324233"/>
    </source>
</evidence>
<dbReference type="CDD" id="cd00834">
    <property type="entry name" value="KAS_I_II"/>
    <property type="match status" value="1"/>
</dbReference>
<dbReference type="SMART" id="SM00825">
    <property type="entry name" value="PKS_KS"/>
    <property type="match status" value="1"/>
</dbReference>
<dbReference type="PANTHER" id="PTHR11712">
    <property type="entry name" value="POLYKETIDE SYNTHASE-RELATED"/>
    <property type="match status" value="1"/>
</dbReference>
<organism evidence="15 16">
    <name type="scientific">Aquisphaera giovannonii</name>
    <dbReference type="NCBI Taxonomy" id="406548"/>
    <lineage>
        <taxon>Bacteria</taxon>
        <taxon>Pseudomonadati</taxon>
        <taxon>Planctomycetota</taxon>
        <taxon>Planctomycetia</taxon>
        <taxon>Isosphaerales</taxon>
        <taxon>Isosphaeraceae</taxon>
        <taxon>Aquisphaera</taxon>
    </lineage>
</organism>
<evidence type="ECO:0000256" key="7">
    <source>
        <dbReference type="ARBA" id="ARBA00022832"/>
    </source>
</evidence>
<dbReference type="InterPro" id="IPR017568">
    <property type="entry name" value="3-oxoacyl-ACP_synth-2"/>
</dbReference>
<keyword evidence="8" id="KW-0443">Lipid metabolism</keyword>
<dbReference type="EMBL" id="CP042997">
    <property type="protein sequence ID" value="QEH37162.1"/>
    <property type="molecule type" value="Genomic_DNA"/>
</dbReference>
<evidence type="ECO:0000256" key="6">
    <source>
        <dbReference type="ARBA" id="ARBA00022679"/>
    </source>
</evidence>
<dbReference type="PROSITE" id="PS52004">
    <property type="entry name" value="KS3_2"/>
    <property type="match status" value="1"/>
</dbReference>
<dbReference type="InterPro" id="IPR014031">
    <property type="entry name" value="Ketoacyl_synth_C"/>
</dbReference>
<dbReference type="GO" id="GO:0004315">
    <property type="term" value="F:3-oxoacyl-[acyl-carrier-protein] synthase activity"/>
    <property type="evidence" value="ECO:0007669"/>
    <property type="project" value="UniProtKB-EC"/>
</dbReference>
<dbReference type="Pfam" id="PF02801">
    <property type="entry name" value="Ketoacyl-synt_C"/>
    <property type="match status" value="1"/>
</dbReference>
<sequence length="432" mass="44942">MVSNGRRVVVTGIGMVTPVGLDVESSWEAIREGRGGVGPITLFEAGTFATRIAAEVKGFDLSRDLGAAAERWSRHSRSTRFALAAASQALRGSGLLDGPAFDPTSLGVYLGAGEGQANFPRFVELIGKSSVGGRVDTGRFTSQGTSVLEPLHETEQEPGSPAGHLAAAFGATGPNMSCLTACSASAQAIGEAADLIRDGAAEAMLAGGVHSMIHPFGLTGFILLTAMSRRNDDPAHASRPFDRDRDGFVLGEGAGMLVLESLDHARARGAEILGEVAGQASTADAFRLTDSHDEGRGAVASMQNALNDAGLNPEDVDYVNAHGTSTKVNDSVETLALKHALGDHARRIPVSSTKSMTGHLIAAGGAVEAIIGLLAIRDGVVPPTINLEEPDDDCDLDYVPKAARDRALDVVMSNSFGFGGQNTTLVMRRFRG</sequence>
<evidence type="ECO:0000256" key="3">
    <source>
        <dbReference type="ARBA" id="ARBA00012356"/>
    </source>
</evidence>
<dbReference type="KEGG" id="agv:OJF2_57490"/>
<evidence type="ECO:0000256" key="10">
    <source>
        <dbReference type="ARBA" id="ARBA00023315"/>
    </source>
</evidence>
<keyword evidence="7" id="KW-0276">Fatty acid metabolism</keyword>
<dbReference type="FunFam" id="3.40.47.10:FF:000029">
    <property type="entry name" value="3-oxoacyl-[acyl-carrier-protein] synthase 1"/>
    <property type="match status" value="1"/>
</dbReference>
<evidence type="ECO:0000313" key="15">
    <source>
        <dbReference type="EMBL" id="QEH37162.1"/>
    </source>
</evidence>
<evidence type="ECO:0000256" key="5">
    <source>
        <dbReference type="ARBA" id="ARBA00022516"/>
    </source>
</evidence>
<dbReference type="GO" id="GO:0005829">
    <property type="term" value="C:cytosol"/>
    <property type="evidence" value="ECO:0007669"/>
    <property type="project" value="TreeGrafter"/>
</dbReference>
<dbReference type="NCBIfam" id="NF005589">
    <property type="entry name" value="PRK07314.1"/>
    <property type="match status" value="1"/>
</dbReference>
<comment type="pathway">
    <text evidence="1 11">Lipid metabolism; fatty acid biosynthesis.</text>
</comment>
<evidence type="ECO:0000256" key="12">
    <source>
        <dbReference type="PIRSR" id="PIRSR000447-1"/>
    </source>
</evidence>
<gene>
    <name evidence="15" type="primary">fabF_7</name>
    <name evidence="15" type="ORF">OJF2_57490</name>
</gene>
<keyword evidence="16" id="KW-1185">Reference proteome</keyword>
<evidence type="ECO:0000256" key="4">
    <source>
        <dbReference type="ARBA" id="ARBA00014657"/>
    </source>
</evidence>
<keyword evidence="10 11" id="KW-0012">Acyltransferase</keyword>
<dbReference type="InterPro" id="IPR016039">
    <property type="entry name" value="Thiolase-like"/>
</dbReference>
<feature type="active site" description="For beta-ketoacyl synthase activity" evidence="12">
    <location>
        <position position="182"/>
    </location>
</feature>
<dbReference type="Pfam" id="PF00109">
    <property type="entry name" value="ketoacyl-synt"/>
    <property type="match status" value="1"/>
</dbReference>
<dbReference type="PIRSF" id="PIRSF000447">
    <property type="entry name" value="KAS_II"/>
    <property type="match status" value="1"/>
</dbReference>
<evidence type="ECO:0000256" key="8">
    <source>
        <dbReference type="ARBA" id="ARBA00023098"/>
    </source>
</evidence>
<evidence type="ECO:0000256" key="11">
    <source>
        <dbReference type="PIRNR" id="PIRNR000447"/>
    </source>
</evidence>
<name>A0A5B9W9A3_9BACT</name>
<comment type="catalytic activity">
    <reaction evidence="11">
        <text>a fatty acyl-[ACP] + malonyl-[ACP] + H(+) = a 3-oxoacyl-[ACP] + holo-[ACP] + CO2</text>
        <dbReference type="Rhea" id="RHEA:22836"/>
        <dbReference type="Rhea" id="RHEA-COMP:9623"/>
        <dbReference type="Rhea" id="RHEA-COMP:9685"/>
        <dbReference type="Rhea" id="RHEA-COMP:9916"/>
        <dbReference type="Rhea" id="RHEA-COMP:14125"/>
        <dbReference type="ChEBI" id="CHEBI:15378"/>
        <dbReference type="ChEBI" id="CHEBI:16526"/>
        <dbReference type="ChEBI" id="CHEBI:64479"/>
        <dbReference type="ChEBI" id="CHEBI:78449"/>
        <dbReference type="ChEBI" id="CHEBI:78776"/>
        <dbReference type="ChEBI" id="CHEBI:138651"/>
    </reaction>
</comment>
<dbReference type="InterPro" id="IPR014030">
    <property type="entry name" value="Ketoacyl_synth_N"/>
</dbReference>
<evidence type="ECO:0000256" key="13">
    <source>
        <dbReference type="RuleBase" id="RU003694"/>
    </source>
</evidence>
<evidence type="ECO:0000256" key="1">
    <source>
        <dbReference type="ARBA" id="ARBA00005194"/>
    </source>
</evidence>
<reference evidence="15 16" key="1">
    <citation type="submission" date="2019-08" db="EMBL/GenBank/DDBJ databases">
        <title>Deep-cultivation of Planctomycetes and their phenomic and genomic characterization uncovers novel biology.</title>
        <authorList>
            <person name="Wiegand S."/>
            <person name="Jogler M."/>
            <person name="Boedeker C."/>
            <person name="Pinto D."/>
            <person name="Vollmers J."/>
            <person name="Rivas-Marin E."/>
            <person name="Kohn T."/>
            <person name="Peeters S.H."/>
            <person name="Heuer A."/>
            <person name="Rast P."/>
            <person name="Oberbeckmann S."/>
            <person name="Bunk B."/>
            <person name="Jeske O."/>
            <person name="Meyerdierks A."/>
            <person name="Storesund J.E."/>
            <person name="Kallscheuer N."/>
            <person name="Luecker S."/>
            <person name="Lage O.M."/>
            <person name="Pohl T."/>
            <person name="Merkel B.J."/>
            <person name="Hornburger P."/>
            <person name="Mueller R.-W."/>
            <person name="Bruemmer F."/>
            <person name="Labrenz M."/>
            <person name="Spormann A.M."/>
            <person name="Op den Camp H."/>
            <person name="Overmann J."/>
            <person name="Amann R."/>
            <person name="Jetten M.S.M."/>
            <person name="Mascher T."/>
            <person name="Medema M.H."/>
            <person name="Devos D.P."/>
            <person name="Kaster A.-K."/>
            <person name="Ovreas L."/>
            <person name="Rohde M."/>
            <person name="Galperin M.Y."/>
            <person name="Jogler C."/>
        </authorList>
    </citation>
    <scope>NUCLEOTIDE SEQUENCE [LARGE SCALE GENOMIC DNA]</scope>
    <source>
        <strain evidence="15 16">OJF2</strain>
    </source>
</reference>
<dbReference type="AlphaFoldDB" id="A0A5B9W9A3"/>
<dbReference type="SUPFAM" id="SSF53901">
    <property type="entry name" value="Thiolase-like"/>
    <property type="match status" value="2"/>
</dbReference>
<dbReference type="Proteomes" id="UP000324233">
    <property type="component" value="Chromosome"/>
</dbReference>
<dbReference type="OrthoDB" id="292158at2"/>
<dbReference type="EC" id="2.3.1.179" evidence="3 11"/>
<dbReference type="GO" id="GO:0006633">
    <property type="term" value="P:fatty acid biosynthetic process"/>
    <property type="evidence" value="ECO:0007669"/>
    <property type="project" value="UniProtKB-UniPathway"/>
</dbReference>
<comment type="function">
    <text evidence="11">Involved in the type II fatty acid elongation cycle. Catalyzes the elongation of a wide range of acyl-ACP by the addition of two carbons from malonyl-ACP to an acyl acceptor. Can efficiently catalyze the conversion of palmitoleoyl-ACP (cis-hexadec-9-enoyl-ACP) to cis-vaccenoyl-ACP (cis-octadec-11-enoyl-ACP), an essential step in the thermal regulation of fatty acid composition.</text>
</comment>
<dbReference type="InterPro" id="IPR020841">
    <property type="entry name" value="PKS_Beta-ketoAc_synthase_dom"/>
</dbReference>
<keyword evidence="9 11" id="KW-0275">Fatty acid biosynthesis</keyword>
<feature type="domain" description="Ketosynthase family 3 (KS3)" evidence="14">
    <location>
        <begin position="5"/>
        <end position="429"/>
    </location>
</feature>
<dbReference type="Gene3D" id="3.40.47.10">
    <property type="match status" value="1"/>
</dbReference>
<accession>A0A5B9W9A3</accession>
<proteinExistence type="inferred from homology"/>
<evidence type="ECO:0000259" key="14">
    <source>
        <dbReference type="PROSITE" id="PS52004"/>
    </source>
</evidence>
<dbReference type="PANTHER" id="PTHR11712:SF336">
    <property type="entry name" value="3-OXOACYL-[ACYL-CARRIER-PROTEIN] SYNTHASE, MITOCHONDRIAL"/>
    <property type="match status" value="1"/>
</dbReference>
<comment type="catalytic activity">
    <reaction evidence="11">
        <text>(9Z)-hexadecenoyl-[ACP] + malonyl-[ACP] + H(+) = 3-oxo-(11Z)-octadecenoyl-[ACP] + holo-[ACP] + CO2</text>
        <dbReference type="Rhea" id="RHEA:55040"/>
        <dbReference type="Rhea" id="RHEA-COMP:9623"/>
        <dbReference type="Rhea" id="RHEA-COMP:9685"/>
        <dbReference type="Rhea" id="RHEA-COMP:10800"/>
        <dbReference type="Rhea" id="RHEA-COMP:14074"/>
        <dbReference type="ChEBI" id="CHEBI:15378"/>
        <dbReference type="ChEBI" id="CHEBI:16526"/>
        <dbReference type="ChEBI" id="CHEBI:64479"/>
        <dbReference type="ChEBI" id="CHEBI:78449"/>
        <dbReference type="ChEBI" id="CHEBI:83989"/>
        <dbReference type="ChEBI" id="CHEBI:138538"/>
        <dbReference type="EC" id="2.3.1.179"/>
    </reaction>
</comment>
<keyword evidence="5 11" id="KW-0444">Lipid biosynthesis</keyword>
<evidence type="ECO:0000256" key="9">
    <source>
        <dbReference type="ARBA" id="ARBA00023160"/>
    </source>
</evidence>